<dbReference type="SUPFAM" id="SSF52172">
    <property type="entry name" value="CheY-like"/>
    <property type="match status" value="1"/>
</dbReference>
<organism evidence="4 5">
    <name type="scientific">Asparagus officinalis</name>
    <name type="common">Garden asparagus</name>
    <dbReference type="NCBI Taxonomy" id="4686"/>
    <lineage>
        <taxon>Eukaryota</taxon>
        <taxon>Viridiplantae</taxon>
        <taxon>Streptophyta</taxon>
        <taxon>Embryophyta</taxon>
        <taxon>Tracheophyta</taxon>
        <taxon>Spermatophyta</taxon>
        <taxon>Magnoliopsida</taxon>
        <taxon>Liliopsida</taxon>
        <taxon>Asparagales</taxon>
        <taxon>Asparagaceae</taxon>
        <taxon>Asparagoideae</taxon>
        <taxon>Asparagus</taxon>
    </lineage>
</organism>
<dbReference type="CDD" id="cd01837">
    <property type="entry name" value="SGNH_plant_lipase_like"/>
    <property type="match status" value="1"/>
</dbReference>
<dbReference type="Pfam" id="PF00072">
    <property type="entry name" value="Response_reg"/>
    <property type="match status" value="1"/>
</dbReference>
<proteinExistence type="inferred from homology"/>
<dbReference type="InterPro" id="IPR001087">
    <property type="entry name" value="GDSL"/>
</dbReference>
<dbReference type="Gene3D" id="3.40.50.2300">
    <property type="match status" value="1"/>
</dbReference>
<dbReference type="GO" id="GO:0000160">
    <property type="term" value="P:phosphorelay signal transduction system"/>
    <property type="evidence" value="ECO:0007669"/>
    <property type="project" value="InterPro"/>
</dbReference>
<dbReference type="EMBL" id="CM007384">
    <property type="protein sequence ID" value="ONK72572.1"/>
    <property type="molecule type" value="Genomic_DNA"/>
</dbReference>
<evidence type="ECO:0000259" key="3">
    <source>
        <dbReference type="PROSITE" id="PS50110"/>
    </source>
</evidence>
<dbReference type="SMART" id="SM00448">
    <property type="entry name" value="REC"/>
    <property type="match status" value="1"/>
</dbReference>
<evidence type="ECO:0000256" key="1">
    <source>
        <dbReference type="ARBA" id="ARBA00008668"/>
    </source>
</evidence>
<dbReference type="InterPro" id="IPR050592">
    <property type="entry name" value="GDSL_lipolytic_enzyme"/>
</dbReference>
<evidence type="ECO:0000313" key="4">
    <source>
        <dbReference type="EMBL" id="ONK72572.1"/>
    </source>
</evidence>
<dbReference type="PROSITE" id="PS50110">
    <property type="entry name" value="RESPONSE_REGULATORY"/>
    <property type="match status" value="1"/>
</dbReference>
<sequence>MVFFSVLVNLNPIDGRAKAGLISNQGATEAIGSCGVRDMEKGAGFISDSPVHPQMVAVSDGQKAWEIVRERPDSIDVVLVEVEVPSISGTSLLSMIMDHEGCKHIPVIMMSSNDSVNIVFNCMLKGAADFLVKPVRKNELMNLWQHLNDGIGNKGVHRDDNAMKTFEDNPRKAKQLVVDQYLQCISIKKTVRKGVMPNCSPDSTPLLELSSSRYNHSYVEKKEKNECKILNHSSSSAISLMIPVSTFLETGNLETQYEENYSPLVMLRTKIPASQLGIKEYLPAYLGTKLSREDLLTGVNFASGGSGYDPQTARLVSVLSATDQLNLFKEYKEKLKIIAGEERAADIITKSIYLVVLGTNDLSTTYFTMQLRKLEYDLPSYIKFVVQQASSFYQELYESGARKIGVIGIPPIGSLPSKRTSAGGIKRDSVPLYNEASMMLNRELSLEIQRLNSKLPGSRIVYIDIYTPLLDMISNPSAYGFEVSTLGCCGTGTFEVTLTCNKLTTDVCDDVSKYLFWDSYHPTERAYQILVTEMLQKYGSLFN</sequence>
<comment type="caution">
    <text evidence="2">Lacks conserved residue(s) required for the propagation of feature annotation.</text>
</comment>
<dbReference type="Gene3D" id="3.40.50.1110">
    <property type="entry name" value="SGNH hydrolase"/>
    <property type="match status" value="1"/>
</dbReference>
<evidence type="ECO:0000313" key="5">
    <source>
        <dbReference type="Proteomes" id="UP000243459"/>
    </source>
</evidence>
<dbReference type="PANTHER" id="PTHR45642">
    <property type="entry name" value="GDSL ESTERASE/LIPASE EXL3"/>
    <property type="match status" value="1"/>
</dbReference>
<accession>A0A5P1F340</accession>
<dbReference type="Proteomes" id="UP000243459">
    <property type="component" value="Chromosome 4"/>
</dbReference>
<dbReference type="AlphaFoldDB" id="A0A5P1F340"/>
<dbReference type="InterPro" id="IPR035669">
    <property type="entry name" value="SGNH_plant_lipase-like"/>
</dbReference>
<dbReference type="InterPro" id="IPR036514">
    <property type="entry name" value="SGNH_hydro_sf"/>
</dbReference>
<protein>
    <recommendedName>
        <fullName evidence="3">Response regulatory domain-containing protein</fullName>
    </recommendedName>
</protein>
<comment type="similarity">
    <text evidence="1">Belongs to the 'GDSL' lipolytic enzyme family.</text>
</comment>
<evidence type="ECO:0000256" key="2">
    <source>
        <dbReference type="PROSITE-ProRule" id="PRU00169"/>
    </source>
</evidence>
<dbReference type="GO" id="GO:0016788">
    <property type="term" value="F:hydrolase activity, acting on ester bonds"/>
    <property type="evidence" value="ECO:0007669"/>
    <property type="project" value="InterPro"/>
</dbReference>
<dbReference type="Gramene" id="ONK72572">
    <property type="protein sequence ID" value="ONK72572"/>
    <property type="gene ID" value="A4U43_C04F20810"/>
</dbReference>
<reference evidence="5" key="1">
    <citation type="journal article" date="2017" name="Nat. Commun.">
        <title>The asparagus genome sheds light on the origin and evolution of a young Y chromosome.</title>
        <authorList>
            <person name="Harkess A."/>
            <person name="Zhou J."/>
            <person name="Xu C."/>
            <person name="Bowers J.E."/>
            <person name="Van der Hulst R."/>
            <person name="Ayyampalayam S."/>
            <person name="Mercati F."/>
            <person name="Riccardi P."/>
            <person name="McKain M.R."/>
            <person name="Kakrana A."/>
            <person name="Tang H."/>
            <person name="Ray J."/>
            <person name="Groenendijk J."/>
            <person name="Arikit S."/>
            <person name="Mathioni S.M."/>
            <person name="Nakano M."/>
            <person name="Shan H."/>
            <person name="Telgmann-Rauber A."/>
            <person name="Kanno A."/>
            <person name="Yue Z."/>
            <person name="Chen H."/>
            <person name="Li W."/>
            <person name="Chen Y."/>
            <person name="Xu X."/>
            <person name="Zhang Y."/>
            <person name="Luo S."/>
            <person name="Chen H."/>
            <person name="Gao J."/>
            <person name="Mao Z."/>
            <person name="Pires J.C."/>
            <person name="Luo M."/>
            <person name="Kudrna D."/>
            <person name="Wing R.A."/>
            <person name="Meyers B.C."/>
            <person name="Yi K."/>
            <person name="Kong H."/>
            <person name="Lavrijsen P."/>
            <person name="Sunseri F."/>
            <person name="Falavigna A."/>
            <person name="Ye Y."/>
            <person name="Leebens-Mack J.H."/>
            <person name="Chen G."/>
        </authorList>
    </citation>
    <scope>NUCLEOTIDE SEQUENCE [LARGE SCALE GENOMIC DNA]</scope>
    <source>
        <strain evidence="5">cv. DH0086</strain>
    </source>
</reference>
<dbReference type="Pfam" id="PF00657">
    <property type="entry name" value="Lipase_GDSL"/>
    <property type="match status" value="1"/>
</dbReference>
<feature type="domain" description="Response regulatory" evidence="3">
    <location>
        <begin position="28"/>
        <end position="148"/>
    </location>
</feature>
<name>A0A5P1F340_ASPOF</name>
<gene>
    <name evidence="4" type="ORF">A4U43_C04F20810</name>
</gene>
<keyword evidence="5" id="KW-1185">Reference proteome</keyword>
<dbReference type="InterPro" id="IPR001789">
    <property type="entry name" value="Sig_transdc_resp-reg_receiver"/>
</dbReference>
<dbReference type="InterPro" id="IPR011006">
    <property type="entry name" value="CheY-like_superfamily"/>
</dbReference>
<dbReference type="PANTHER" id="PTHR45642:SF150">
    <property type="entry name" value="GDSL ESTERASE_LIPASE EXL3"/>
    <property type="match status" value="1"/>
</dbReference>
<dbReference type="SUPFAM" id="SSF52266">
    <property type="entry name" value="SGNH hydrolase"/>
    <property type="match status" value="1"/>
</dbReference>